<name>A0A6A4X1A4_AMPAM</name>
<evidence type="ECO:0000256" key="2">
    <source>
        <dbReference type="SAM" id="Phobius"/>
    </source>
</evidence>
<comment type="caution">
    <text evidence="3">The sequence shown here is derived from an EMBL/GenBank/DDBJ whole genome shotgun (WGS) entry which is preliminary data.</text>
</comment>
<evidence type="ECO:0000313" key="3">
    <source>
        <dbReference type="EMBL" id="KAF0308151.1"/>
    </source>
</evidence>
<feature type="compositionally biased region" description="Basic and acidic residues" evidence="1">
    <location>
        <begin position="92"/>
        <end position="103"/>
    </location>
</feature>
<sequence>METETLRDAAERRTEKIIDGSLKGEGEKIVDGSLKESFDGMLTVTPVLMVLIVAVGGLLIIIIIVVVLLRMRGRPTSRRRGTPPLTGLQMKEMGHQAEGDSKNPDLIQTHGESSHRYTVQTIETRSESSYTEGGGQ</sequence>
<keyword evidence="2" id="KW-1133">Transmembrane helix</keyword>
<feature type="transmembrane region" description="Helical" evidence="2">
    <location>
        <begin position="47"/>
        <end position="69"/>
    </location>
</feature>
<protein>
    <submittedName>
        <fullName evidence="3">Uncharacterized protein</fullName>
    </submittedName>
</protein>
<dbReference type="EMBL" id="VIIS01000509">
    <property type="protein sequence ID" value="KAF0308151.1"/>
    <property type="molecule type" value="Genomic_DNA"/>
</dbReference>
<dbReference type="OrthoDB" id="8825892at2759"/>
<dbReference type="AlphaFoldDB" id="A0A6A4X1A4"/>
<keyword evidence="4" id="KW-1185">Reference proteome</keyword>
<accession>A0A6A4X1A4</accession>
<keyword evidence="2" id="KW-0812">Transmembrane</keyword>
<gene>
    <name evidence="3" type="ORF">FJT64_020565</name>
</gene>
<evidence type="ECO:0000256" key="1">
    <source>
        <dbReference type="SAM" id="MobiDB-lite"/>
    </source>
</evidence>
<proteinExistence type="predicted"/>
<feature type="region of interest" description="Disordered" evidence="1">
    <location>
        <begin position="75"/>
        <end position="136"/>
    </location>
</feature>
<organism evidence="3 4">
    <name type="scientific">Amphibalanus amphitrite</name>
    <name type="common">Striped barnacle</name>
    <name type="synonym">Balanus amphitrite</name>
    <dbReference type="NCBI Taxonomy" id="1232801"/>
    <lineage>
        <taxon>Eukaryota</taxon>
        <taxon>Metazoa</taxon>
        <taxon>Ecdysozoa</taxon>
        <taxon>Arthropoda</taxon>
        <taxon>Crustacea</taxon>
        <taxon>Multicrustacea</taxon>
        <taxon>Cirripedia</taxon>
        <taxon>Thoracica</taxon>
        <taxon>Thoracicalcarea</taxon>
        <taxon>Balanomorpha</taxon>
        <taxon>Balanoidea</taxon>
        <taxon>Balanidae</taxon>
        <taxon>Amphibalaninae</taxon>
        <taxon>Amphibalanus</taxon>
    </lineage>
</organism>
<keyword evidence="2" id="KW-0472">Membrane</keyword>
<evidence type="ECO:0000313" key="4">
    <source>
        <dbReference type="Proteomes" id="UP000440578"/>
    </source>
</evidence>
<reference evidence="3 4" key="1">
    <citation type="submission" date="2019-07" db="EMBL/GenBank/DDBJ databases">
        <title>Draft genome assembly of a fouling barnacle, Amphibalanus amphitrite (Darwin, 1854): The first reference genome for Thecostraca.</title>
        <authorList>
            <person name="Kim W."/>
        </authorList>
    </citation>
    <scope>NUCLEOTIDE SEQUENCE [LARGE SCALE GENOMIC DNA]</scope>
    <source>
        <strain evidence="3">SNU_AA5</strain>
        <tissue evidence="3">Soma without cirri and trophi</tissue>
    </source>
</reference>
<feature type="compositionally biased region" description="Polar residues" evidence="1">
    <location>
        <begin position="116"/>
        <end position="136"/>
    </location>
</feature>
<dbReference type="Proteomes" id="UP000440578">
    <property type="component" value="Unassembled WGS sequence"/>
</dbReference>